<protein>
    <recommendedName>
        <fullName evidence="5">DUF1003 domain-containing protein</fullName>
    </recommendedName>
</protein>
<reference evidence="3 4" key="1">
    <citation type="journal article" date="2016" name="Nat. Commun.">
        <title>Thousands of microbial genomes shed light on interconnected biogeochemical processes in an aquifer system.</title>
        <authorList>
            <person name="Anantharaman K."/>
            <person name="Brown C.T."/>
            <person name="Hug L.A."/>
            <person name="Sharon I."/>
            <person name="Castelle C.J."/>
            <person name="Probst A.J."/>
            <person name="Thomas B.C."/>
            <person name="Singh A."/>
            <person name="Wilkins M.J."/>
            <person name="Karaoz U."/>
            <person name="Brodie E.L."/>
            <person name="Williams K.H."/>
            <person name="Hubbard S.S."/>
            <person name="Banfield J.F."/>
        </authorList>
    </citation>
    <scope>NUCLEOTIDE SEQUENCE [LARGE SCALE GENOMIC DNA]</scope>
</reference>
<keyword evidence="2" id="KW-0472">Membrane</keyword>
<dbReference type="Gene3D" id="1.20.1480.30">
    <property type="entry name" value="Designed four-helix bundle protein"/>
    <property type="match status" value="1"/>
</dbReference>
<dbReference type="Proteomes" id="UP000177306">
    <property type="component" value="Unassembled WGS sequence"/>
</dbReference>
<gene>
    <name evidence="3" type="ORF">A3A38_00985</name>
</gene>
<evidence type="ECO:0000313" key="3">
    <source>
        <dbReference type="EMBL" id="OGG73029.1"/>
    </source>
</evidence>
<evidence type="ECO:0000256" key="1">
    <source>
        <dbReference type="SAM" id="MobiDB-lite"/>
    </source>
</evidence>
<name>A0A1F6EHA0_9BACT</name>
<feature type="transmembrane region" description="Helical" evidence="2">
    <location>
        <begin position="49"/>
        <end position="67"/>
    </location>
</feature>
<evidence type="ECO:0000256" key="2">
    <source>
        <dbReference type="SAM" id="Phobius"/>
    </source>
</evidence>
<proteinExistence type="predicted"/>
<organism evidence="3 4">
    <name type="scientific">Candidatus Kaiserbacteria bacterium RIFCSPLOWO2_01_FULL_53_17</name>
    <dbReference type="NCBI Taxonomy" id="1798511"/>
    <lineage>
        <taxon>Bacteria</taxon>
        <taxon>Candidatus Kaiseribacteriota</taxon>
    </lineage>
</organism>
<dbReference type="AlphaFoldDB" id="A0A1F6EHA0"/>
<dbReference type="EMBL" id="MFLY01000016">
    <property type="protein sequence ID" value="OGG73029.1"/>
    <property type="molecule type" value="Genomic_DNA"/>
</dbReference>
<keyword evidence="2" id="KW-1133">Transmembrane helix</keyword>
<keyword evidence="2" id="KW-0812">Transmembrane</keyword>
<accession>A0A1F6EHA0</accession>
<sequence>MPDPRDIQKTALSITRVVGSPASIVIHTFAFAASFLAVTAHIIDFDRMLLILTTIVSLEAIYLAIFIQMTINYQAQSLAAVQEDVEEITEDVGEIQEDVEELQENVEDISEDVEEMSEEEETEEQAEERRKTEQKQTLDDIQSDLRRLIEDVERLKHNHASDNTKPFL</sequence>
<comment type="caution">
    <text evidence="3">The sequence shown here is derived from an EMBL/GenBank/DDBJ whole genome shotgun (WGS) entry which is preliminary data.</text>
</comment>
<feature type="compositionally biased region" description="Basic and acidic residues" evidence="1">
    <location>
        <begin position="127"/>
        <end position="139"/>
    </location>
</feature>
<evidence type="ECO:0008006" key="5">
    <source>
        <dbReference type="Google" id="ProtNLM"/>
    </source>
</evidence>
<feature type="transmembrane region" description="Helical" evidence="2">
    <location>
        <begin position="21"/>
        <end position="43"/>
    </location>
</feature>
<evidence type="ECO:0000313" key="4">
    <source>
        <dbReference type="Proteomes" id="UP000177306"/>
    </source>
</evidence>
<feature type="compositionally biased region" description="Acidic residues" evidence="1">
    <location>
        <begin position="107"/>
        <end position="126"/>
    </location>
</feature>
<dbReference type="SUPFAM" id="SSF58100">
    <property type="entry name" value="Bacterial hemolysins"/>
    <property type="match status" value="1"/>
</dbReference>
<feature type="region of interest" description="Disordered" evidence="1">
    <location>
        <begin position="107"/>
        <end position="139"/>
    </location>
</feature>